<comment type="caution">
    <text evidence="3">The sequence shown here is derived from an EMBL/GenBank/DDBJ whole genome shotgun (WGS) entry which is preliminary data.</text>
</comment>
<gene>
    <name evidence="3" type="ORF">I4W93_006380</name>
</gene>
<evidence type="ECO:0000313" key="3">
    <source>
        <dbReference type="EMBL" id="MBZ9611219.1"/>
    </source>
</evidence>
<organism evidence="3 4">
    <name type="scientific">Rheinheimera maricola</name>
    <dbReference type="NCBI Taxonomy" id="2793282"/>
    <lineage>
        <taxon>Bacteria</taxon>
        <taxon>Pseudomonadati</taxon>
        <taxon>Pseudomonadota</taxon>
        <taxon>Gammaproteobacteria</taxon>
        <taxon>Chromatiales</taxon>
        <taxon>Chromatiaceae</taxon>
        <taxon>Rheinheimera</taxon>
    </lineage>
</organism>
<keyword evidence="3" id="KW-0540">Nuclease</keyword>
<sequence>MKNKWLLISSVSTGLGIVSGAVYLFFAEHSLLLNDNSWVLSAFWSAFMLWTFVLMFSVALLFNVMAFFELEEQHKLAGLAWPLKVLWSSTDKQQQFLQQAESFLARKGRLSHSTRISPEYQCLYAESDTLVYTQLRNQPVDISQIRAMFQQMLSADFSCGLVVSYAGFSSQAWIFANEANIELIDAKSLKKQQKRQREQQFALV</sequence>
<evidence type="ECO:0000313" key="4">
    <source>
        <dbReference type="Proteomes" id="UP000663814"/>
    </source>
</evidence>
<keyword evidence="4" id="KW-1185">Reference proteome</keyword>
<keyword evidence="3" id="KW-0378">Hydrolase</keyword>
<keyword evidence="1" id="KW-0472">Membrane</keyword>
<name>A0ABS7X7Q8_9GAMM</name>
<keyword evidence="1" id="KW-1133">Transmembrane helix</keyword>
<dbReference type="GO" id="GO:0004519">
    <property type="term" value="F:endonuclease activity"/>
    <property type="evidence" value="ECO:0007669"/>
    <property type="project" value="UniProtKB-KW"/>
</dbReference>
<reference evidence="3 4" key="2">
    <citation type="submission" date="2021-08" db="EMBL/GenBank/DDBJ databases">
        <title>Rheinheimera aquimaris sp. nov., isolated from seawater of the East Sea in Korea.</title>
        <authorList>
            <person name="Kim K.H."/>
            <person name="Wenting R."/>
            <person name="Kim K.R."/>
            <person name="Jeon C.O."/>
        </authorList>
    </citation>
    <scope>NUCLEOTIDE SEQUENCE [LARGE SCALE GENOMIC DNA]</scope>
    <source>
        <strain evidence="3 4">MA-13</strain>
    </source>
</reference>
<proteinExistence type="predicted"/>
<dbReference type="EMBL" id="JAERPS020000002">
    <property type="protein sequence ID" value="MBZ9611219.1"/>
    <property type="molecule type" value="Genomic_DNA"/>
</dbReference>
<dbReference type="InterPro" id="IPR007560">
    <property type="entry name" value="Restrct_endonuc_IV_Mrr"/>
</dbReference>
<dbReference type="Proteomes" id="UP000663814">
    <property type="component" value="Unassembled WGS sequence"/>
</dbReference>
<keyword evidence="1" id="KW-0812">Transmembrane</keyword>
<feature type="transmembrane region" description="Helical" evidence="1">
    <location>
        <begin position="44"/>
        <end position="68"/>
    </location>
</feature>
<evidence type="ECO:0000259" key="2">
    <source>
        <dbReference type="Pfam" id="PF04471"/>
    </source>
</evidence>
<accession>A0ABS7X7Q8</accession>
<keyword evidence="3" id="KW-0255">Endonuclease</keyword>
<protein>
    <submittedName>
        <fullName evidence="3">Restriction endonuclease</fullName>
    </submittedName>
</protein>
<dbReference type="RefSeq" id="WP_205309402.1">
    <property type="nucleotide sequence ID" value="NZ_JAERPS020000002.1"/>
</dbReference>
<evidence type="ECO:0000256" key="1">
    <source>
        <dbReference type="SAM" id="Phobius"/>
    </source>
</evidence>
<feature type="domain" description="Restriction endonuclease type IV Mrr" evidence="2">
    <location>
        <begin position="136"/>
        <end position="190"/>
    </location>
</feature>
<dbReference type="Pfam" id="PF04471">
    <property type="entry name" value="Mrr_cat"/>
    <property type="match status" value="1"/>
</dbReference>
<reference evidence="3 4" key="1">
    <citation type="submission" date="2020-12" db="EMBL/GenBank/DDBJ databases">
        <authorList>
            <person name="Ruan W."/>
            <person name="Khan S.A."/>
            <person name="Jeon C.O."/>
        </authorList>
    </citation>
    <scope>NUCLEOTIDE SEQUENCE [LARGE SCALE GENOMIC DNA]</scope>
    <source>
        <strain evidence="3 4">MA-13</strain>
    </source>
</reference>